<keyword evidence="2" id="KW-0472">Membrane</keyword>
<accession>A0A0J6Y6D2</accession>
<dbReference type="OrthoDB" id="5425848at2759"/>
<keyword evidence="2" id="KW-1133">Transmembrane helix</keyword>
<feature type="transmembrane region" description="Helical" evidence="2">
    <location>
        <begin position="279"/>
        <end position="298"/>
    </location>
</feature>
<proteinExistence type="predicted"/>
<dbReference type="EMBL" id="DS028094">
    <property type="protein sequence ID" value="KMP04221.1"/>
    <property type="molecule type" value="Genomic_DNA"/>
</dbReference>
<gene>
    <name evidence="4" type="ORF">CIRG_03912</name>
</gene>
<feature type="chain" id="PRO_5005284975" description="Mid2 domain-containing protein" evidence="3">
    <location>
        <begin position="27"/>
        <end position="357"/>
    </location>
</feature>
<keyword evidence="3" id="KW-0732">Signal</keyword>
<evidence type="ECO:0000256" key="2">
    <source>
        <dbReference type="SAM" id="Phobius"/>
    </source>
</evidence>
<dbReference type="AlphaFoldDB" id="A0A0J6Y6D2"/>
<dbReference type="STRING" id="404692.A0A0J6Y6D2"/>
<feature type="region of interest" description="Disordered" evidence="1">
    <location>
        <begin position="314"/>
        <end position="357"/>
    </location>
</feature>
<organism evidence="4 5">
    <name type="scientific">Coccidioides immitis RMSCC 2394</name>
    <dbReference type="NCBI Taxonomy" id="404692"/>
    <lineage>
        <taxon>Eukaryota</taxon>
        <taxon>Fungi</taxon>
        <taxon>Dikarya</taxon>
        <taxon>Ascomycota</taxon>
        <taxon>Pezizomycotina</taxon>
        <taxon>Eurotiomycetes</taxon>
        <taxon>Eurotiomycetidae</taxon>
        <taxon>Onygenales</taxon>
        <taxon>Onygenaceae</taxon>
        <taxon>Coccidioides</taxon>
    </lineage>
</organism>
<name>A0A0J6Y6D2_COCIT</name>
<sequence length="357" mass="36951">MRRATHRSTALSVVALLAATPLPTYASPFPTQSPSPNILIHRDCPNPCGFYGQVCCQQSEECYTNSDGQAACRSASKGEWEYFTTIYTRTDLVVVTSTGSRAASPTSPGDTQCRISLGETPCGDTCCTAAETCNAKGVCVEGGSSPFPSASPPTRPTSDATVTATKAPTTTVGFIPAISTDGSTLIGGITHGSGGLSGGAIAGIVIGSLAGAFVLLLLCLCFCVGSIASRIRGVFGGGRPHPPSTVYSSSYMYSASESGGGHGGWHGGQPPSEHGKSGWAKWLSIGFLAGAIALCLGLRRQRAERSEKSYYSYYTASSSESSSSSPSSGRPPRSGHHPPRSHRGYPSDRGSRRHGSH</sequence>
<dbReference type="Proteomes" id="UP000054565">
    <property type="component" value="Unassembled WGS sequence"/>
</dbReference>
<feature type="compositionally biased region" description="Low complexity" evidence="1">
    <location>
        <begin position="317"/>
        <end position="332"/>
    </location>
</feature>
<keyword evidence="2" id="KW-0812">Transmembrane</keyword>
<evidence type="ECO:0000256" key="3">
    <source>
        <dbReference type="SAM" id="SignalP"/>
    </source>
</evidence>
<evidence type="ECO:0000313" key="4">
    <source>
        <dbReference type="EMBL" id="KMP04221.1"/>
    </source>
</evidence>
<evidence type="ECO:0000313" key="5">
    <source>
        <dbReference type="Proteomes" id="UP000054565"/>
    </source>
</evidence>
<reference evidence="5" key="1">
    <citation type="journal article" date="2010" name="Genome Res.">
        <title>Population genomic sequencing of Coccidioides fungi reveals recent hybridization and transposon control.</title>
        <authorList>
            <person name="Neafsey D.E."/>
            <person name="Barker B.M."/>
            <person name="Sharpton T.J."/>
            <person name="Stajich J.E."/>
            <person name="Park D.J."/>
            <person name="Whiston E."/>
            <person name="Hung C.-Y."/>
            <person name="McMahan C."/>
            <person name="White J."/>
            <person name="Sykes S."/>
            <person name="Heiman D."/>
            <person name="Young S."/>
            <person name="Zeng Q."/>
            <person name="Abouelleil A."/>
            <person name="Aftuck L."/>
            <person name="Bessette D."/>
            <person name="Brown A."/>
            <person name="FitzGerald M."/>
            <person name="Lui A."/>
            <person name="Macdonald J.P."/>
            <person name="Priest M."/>
            <person name="Orbach M.J."/>
            <person name="Galgiani J.N."/>
            <person name="Kirkland T.N."/>
            <person name="Cole G.T."/>
            <person name="Birren B.W."/>
            <person name="Henn M.R."/>
            <person name="Taylor J.W."/>
            <person name="Rounsley S.D."/>
        </authorList>
    </citation>
    <scope>NUCLEOTIDE SEQUENCE [LARGE SCALE GENOMIC DNA]</scope>
    <source>
        <strain evidence="5">RMSCC 2394</strain>
    </source>
</reference>
<feature type="compositionally biased region" description="Basic residues" evidence="1">
    <location>
        <begin position="333"/>
        <end position="343"/>
    </location>
</feature>
<feature type="signal peptide" evidence="3">
    <location>
        <begin position="1"/>
        <end position="26"/>
    </location>
</feature>
<evidence type="ECO:0008006" key="6">
    <source>
        <dbReference type="Google" id="ProtNLM"/>
    </source>
</evidence>
<evidence type="ECO:0000256" key="1">
    <source>
        <dbReference type="SAM" id="MobiDB-lite"/>
    </source>
</evidence>
<protein>
    <recommendedName>
        <fullName evidence="6">Mid2 domain-containing protein</fullName>
    </recommendedName>
</protein>